<name>A0ACC2Q3B6_9NEOP</name>
<comment type="caution">
    <text evidence="1">The sequence shown here is derived from an EMBL/GenBank/DDBJ whole genome shotgun (WGS) entry which is preliminary data.</text>
</comment>
<evidence type="ECO:0000313" key="1">
    <source>
        <dbReference type="EMBL" id="KAJ8707226.1"/>
    </source>
</evidence>
<proteinExistence type="predicted"/>
<protein>
    <submittedName>
        <fullName evidence="1">Uncharacterized protein</fullName>
    </submittedName>
</protein>
<gene>
    <name evidence="1" type="ORF">PYW08_011360</name>
</gene>
<evidence type="ECO:0000313" key="2">
    <source>
        <dbReference type="Proteomes" id="UP001231649"/>
    </source>
</evidence>
<accession>A0ACC2Q3B6</accession>
<organism evidence="1 2">
    <name type="scientific">Mythimna loreyi</name>
    <dbReference type="NCBI Taxonomy" id="667449"/>
    <lineage>
        <taxon>Eukaryota</taxon>
        <taxon>Metazoa</taxon>
        <taxon>Ecdysozoa</taxon>
        <taxon>Arthropoda</taxon>
        <taxon>Hexapoda</taxon>
        <taxon>Insecta</taxon>
        <taxon>Pterygota</taxon>
        <taxon>Neoptera</taxon>
        <taxon>Endopterygota</taxon>
        <taxon>Lepidoptera</taxon>
        <taxon>Glossata</taxon>
        <taxon>Ditrysia</taxon>
        <taxon>Noctuoidea</taxon>
        <taxon>Noctuidae</taxon>
        <taxon>Noctuinae</taxon>
        <taxon>Hadenini</taxon>
        <taxon>Mythimna</taxon>
    </lineage>
</organism>
<dbReference type="Proteomes" id="UP001231649">
    <property type="component" value="Chromosome 29"/>
</dbReference>
<dbReference type="EMBL" id="CM056805">
    <property type="protein sequence ID" value="KAJ8707226.1"/>
    <property type="molecule type" value="Genomic_DNA"/>
</dbReference>
<keyword evidence="2" id="KW-1185">Reference proteome</keyword>
<sequence>MCRPLIFIVLQVLLLQYGTAYPYTDYIIAYIPVEELAYLLPQSIQAIPVPWFNSGYYFDPWYYQSMMMQNMRSIYQTTGPVTFGGKVKEGNFGNQGHGTITSYSAPPTPQIVTPEPTLPTSNSSTPTSLPNITTLPEVSLPSTTVTQTTTFSDPMPSTESVSDTPMSFVTCTSSQAIPYGVPNRVTNIVNNVRGMPHSVAMNSLLPNGVARNIPIAANSMLKGNIINHQNLATPYYKNANNVVYTNPKVQNANLANILENKLANDIATTALENFANTNLMTNVATSSVVANIPNGATYNFGNAPIPVTVTGVTHGNHPVGINILADNLEVKGLVSVVGRMPIFGAVALNGNVPSEGKASVNYGCGSPATV</sequence>
<reference evidence="1" key="1">
    <citation type="submission" date="2023-03" db="EMBL/GenBank/DDBJ databases">
        <title>Chromosome-level genomes of two armyworms, Mythimna separata and Mythimna loreyi, provide insights into the biosynthesis and reception of sex pheromones.</title>
        <authorList>
            <person name="Zhao H."/>
        </authorList>
    </citation>
    <scope>NUCLEOTIDE SEQUENCE</scope>
    <source>
        <strain evidence="1">BeijingLab</strain>
    </source>
</reference>